<dbReference type="Pfam" id="PF01584">
    <property type="entry name" value="CheW"/>
    <property type="match status" value="1"/>
</dbReference>
<dbReference type="RefSeq" id="WP_279967188.1">
    <property type="nucleotide sequence ID" value="NZ_CP122537.1"/>
</dbReference>
<dbReference type="PANTHER" id="PTHR22617:SF23">
    <property type="entry name" value="CHEMOTAXIS PROTEIN CHEW"/>
    <property type="match status" value="1"/>
</dbReference>
<feature type="domain" description="CheW-like" evidence="1">
    <location>
        <begin position="12"/>
        <end position="152"/>
    </location>
</feature>
<dbReference type="SUPFAM" id="SSF50341">
    <property type="entry name" value="CheW-like"/>
    <property type="match status" value="1"/>
</dbReference>
<dbReference type="Gene3D" id="2.40.50.180">
    <property type="entry name" value="CheA-289, Domain 4"/>
    <property type="match status" value="1"/>
</dbReference>
<dbReference type="SMART" id="SM00260">
    <property type="entry name" value="CheW"/>
    <property type="match status" value="1"/>
</dbReference>
<proteinExistence type="predicted"/>
<dbReference type="Gene3D" id="2.30.30.40">
    <property type="entry name" value="SH3 Domains"/>
    <property type="match status" value="1"/>
</dbReference>
<dbReference type="InterPro" id="IPR002545">
    <property type="entry name" value="CheW-lke_dom"/>
</dbReference>
<evidence type="ECO:0000313" key="3">
    <source>
        <dbReference type="Proteomes" id="UP001243420"/>
    </source>
</evidence>
<dbReference type="InterPro" id="IPR039315">
    <property type="entry name" value="CheW"/>
</dbReference>
<evidence type="ECO:0000313" key="2">
    <source>
        <dbReference type="EMBL" id="WGH80141.1"/>
    </source>
</evidence>
<accession>A0ABY8LFR1</accession>
<dbReference type="PANTHER" id="PTHR22617">
    <property type="entry name" value="CHEMOTAXIS SENSOR HISTIDINE KINASE-RELATED"/>
    <property type="match status" value="1"/>
</dbReference>
<name>A0ABY8LFR1_9RHOB</name>
<dbReference type="InterPro" id="IPR036061">
    <property type="entry name" value="CheW-like_dom_sf"/>
</dbReference>
<protein>
    <submittedName>
        <fullName evidence="2">Chemotaxis protein CheW</fullName>
    </submittedName>
</protein>
<organism evidence="2 3">
    <name type="scientific">Jannaschia ovalis</name>
    <dbReference type="NCBI Taxonomy" id="3038773"/>
    <lineage>
        <taxon>Bacteria</taxon>
        <taxon>Pseudomonadati</taxon>
        <taxon>Pseudomonadota</taxon>
        <taxon>Alphaproteobacteria</taxon>
        <taxon>Rhodobacterales</taxon>
        <taxon>Roseobacteraceae</taxon>
        <taxon>Jannaschia</taxon>
    </lineage>
</organism>
<keyword evidence="3" id="KW-1185">Reference proteome</keyword>
<evidence type="ECO:0000259" key="1">
    <source>
        <dbReference type="PROSITE" id="PS50851"/>
    </source>
</evidence>
<reference evidence="2 3" key="1">
    <citation type="submission" date="2023-04" db="EMBL/GenBank/DDBJ databases">
        <title>Jannaschia ovalis sp. nov., a marine bacterium isolated from sea tidal flat.</title>
        <authorList>
            <person name="Kwon D.Y."/>
            <person name="Kim J.-J."/>
        </authorList>
    </citation>
    <scope>NUCLEOTIDE SEQUENCE [LARGE SCALE GENOMIC DNA]</scope>
    <source>
        <strain evidence="2 3">GRR-S6-38</strain>
    </source>
</reference>
<dbReference type="Proteomes" id="UP001243420">
    <property type="component" value="Chromosome"/>
</dbReference>
<dbReference type="EMBL" id="CP122537">
    <property type="protein sequence ID" value="WGH80141.1"/>
    <property type="molecule type" value="Genomic_DNA"/>
</dbReference>
<gene>
    <name evidence="2" type="ORF">P8627_07710</name>
</gene>
<sequence>MTAEPDQAAFTHREMITFDIDAQSYCMDIMRVREIRGWTEVTVLPHAPDYVLGIINLRGSVVPIVDLSARLGLAPLEPGPRHVILVTQLGPRMVGFLVTAVSDIFDVDAAGIQPIPRVWGNTQPSFLEGVIAGEERSLGVLDVAAAAPEIGLPDDGAAL</sequence>
<dbReference type="CDD" id="cd00732">
    <property type="entry name" value="CheW"/>
    <property type="match status" value="1"/>
</dbReference>
<dbReference type="PROSITE" id="PS50851">
    <property type="entry name" value="CHEW"/>
    <property type="match status" value="1"/>
</dbReference>